<feature type="transmembrane region" description="Helical" evidence="7">
    <location>
        <begin position="200"/>
        <end position="219"/>
    </location>
</feature>
<keyword evidence="5 7" id="KW-1133">Transmembrane helix</keyword>
<protein>
    <submittedName>
        <fullName evidence="8">Undecaprenyl-phosphate alpha-N-acetylglucosaminyl 1-phosphate transferase</fullName>
    </submittedName>
</protein>
<feature type="transmembrane region" description="Helical" evidence="7">
    <location>
        <begin position="60"/>
        <end position="80"/>
    </location>
</feature>
<dbReference type="GO" id="GO:0016740">
    <property type="term" value="F:transferase activity"/>
    <property type="evidence" value="ECO:0007669"/>
    <property type="project" value="UniProtKB-KW"/>
</dbReference>
<dbReference type="Proteomes" id="UP000198424">
    <property type="component" value="Unassembled WGS sequence"/>
</dbReference>
<evidence type="ECO:0000256" key="6">
    <source>
        <dbReference type="ARBA" id="ARBA00023136"/>
    </source>
</evidence>
<comment type="caution">
    <text evidence="8">The sequence shown here is derived from an EMBL/GenBank/DDBJ whole genome shotgun (WGS) entry which is preliminary data.</text>
</comment>
<gene>
    <name evidence="8" type="ORF">B0A62_23710</name>
</gene>
<dbReference type="CDD" id="cd06853">
    <property type="entry name" value="GT_WecA_like"/>
    <property type="match status" value="1"/>
</dbReference>
<feature type="transmembrane region" description="Helical" evidence="7">
    <location>
        <begin position="117"/>
        <end position="135"/>
    </location>
</feature>
<accession>A0ABX4C2Q5</accession>
<feature type="transmembrane region" description="Helical" evidence="7">
    <location>
        <begin position="86"/>
        <end position="105"/>
    </location>
</feature>
<evidence type="ECO:0000313" key="9">
    <source>
        <dbReference type="Proteomes" id="UP000198424"/>
    </source>
</evidence>
<name>A0ABX4C2Q5_FLAHY</name>
<sequence length="361" mass="40704">MQILITYILNYYFLGAFIIVLFSFLASYKLFPILIRLSYEKKLSKIPEERSSHLYSTPTMGGVGIFFGFTLTFAFIGSILNKYLQIDTLLDLTASLLILFFIGIKDDLLVISPLKKLIAQFFAAGILILFSDIYITNFYGIFGIHELPYIVSIIFTFFAFVVVINAYNLIDGIDGLAGAIALIISIFFGFYFLINRQFTQVLISFSLIGPLLAFLKFNVSKTQKIFMGDTGSMVIGFIIMYQSINFLTINETLAIPFPLDNGPIFILAFLSLPLTDTLRVFIIRIKNGHSPFKADRNHIHHYFLDSGLTHIKATIIITSLSLIVILSAFLLQGVNINLALFLIIIISSIVYLPLTLKRRDN</sequence>
<dbReference type="EMBL" id="MUGY01000047">
    <property type="protein sequence ID" value="OXA86342.1"/>
    <property type="molecule type" value="Genomic_DNA"/>
</dbReference>
<keyword evidence="6 7" id="KW-0472">Membrane</keyword>
<proteinExistence type="predicted"/>
<dbReference type="PROSITE" id="PS01348">
    <property type="entry name" value="MRAY_2"/>
    <property type="match status" value="1"/>
</dbReference>
<feature type="transmembrane region" description="Helical" evidence="7">
    <location>
        <begin position="302"/>
        <end position="330"/>
    </location>
</feature>
<dbReference type="InterPro" id="IPR018480">
    <property type="entry name" value="PNAcMuramoyl-5peptid_Trfase_CS"/>
</dbReference>
<dbReference type="RefSeq" id="WP_051886163.1">
    <property type="nucleotide sequence ID" value="NZ_JPRM01000060.1"/>
</dbReference>
<keyword evidence="4 7" id="KW-0812">Transmembrane</keyword>
<evidence type="ECO:0000256" key="1">
    <source>
        <dbReference type="ARBA" id="ARBA00004651"/>
    </source>
</evidence>
<comment type="subcellular location">
    <subcellularLocation>
        <location evidence="1">Cell membrane</location>
        <topology evidence="1">Multi-pass membrane protein</topology>
    </subcellularLocation>
</comment>
<keyword evidence="9" id="KW-1185">Reference proteome</keyword>
<feature type="transmembrane region" description="Helical" evidence="7">
    <location>
        <begin position="264"/>
        <end position="282"/>
    </location>
</feature>
<feature type="transmembrane region" description="Helical" evidence="7">
    <location>
        <begin position="176"/>
        <end position="194"/>
    </location>
</feature>
<evidence type="ECO:0000313" key="8">
    <source>
        <dbReference type="EMBL" id="OXA86342.1"/>
    </source>
</evidence>
<feature type="transmembrane region" description="Helical" evidence="7">
    <location>
        <begin position="336"/>
        <end position="356"/>
    </location>
</feature>
<feature type="transmembrane region" description="Helical" evidence="7">
    <location>
        <begin position="226"/>
        <end position="244"/>
    </location>
</feature>
<keyword evidence="2" id="KW-1003">Cell membrane</keyword>
<dbReference type="Pfam" id="PF00953">
    <property type="entry name" value="Glycos_transf_4"/>
    <property type="match status" value="1"/>
</dbReference>
<dbReference type="InterPro" id="IPR000715">
    <property type="entry name" value="Glycosyl_transferase_4"/>
</dbReference>
<dbReference type="PANTHER" id="PTHR22926:SF3">
    <property type="entry name" value="UNDECAPRENYL-PHOSPHATE ALPHA-N-ACETYLGLUCOSAMINYL 1-PHOSPHATE TRANSFERASE"/>
    <property type="match status" value="1"/>
</dbReference>
<evidence type="ECO:0000256" key="5">
    <source>
        <dbReference type="ARBA" id="ARBA00022989"/>
    </source>
</evidence>
<evidence type="ECO:0000256" key="4">
    <source>
        <dbReference type="ARBA" id="ARBA00022692"/>
    </source>
</evidence>
<evidence type="ECO:0000256" key="3">
    <source>
        <dbReference type="ARBA" id="ARBA00022679"/>
    </source>
</evidence>
<feature type="transmembrane region" description="Helical" evidence="7">
    <location>
        <begin position="147"/>
        <end position="169"/>
    </location>
</feature>
<keyword evidence="3 8" id="KW-0808">Transferase</keyword>
<reference evidence="8 9" key="1">
    <citation type="submission" date="2016-11" db="EMBL/GenBank/DDBJ databases">
        <title>Whole genomes of Flavobacteriaceae.</title>
        <authorList>
            <person name="Stine C."/>
            <person name="Li C."/>
            <person name="Tadesse D."/>
        </authorList>
    </citation>
    <scope>NUCLEOTIDE SEQUENCE [LARGE SCALE GENOMIC DNA]</scope>
    <source>
        <strain evidence="8 9">ATCC 29551</strain>
    </source>
</reference>
<feature type="transmembrane region" description="Helical" evidence="7">
    <location>
        <begin position="12"/>
        <end position="39"/>
    </location>
</feature>
<evidence type="ECO:0000256" key="7">
    <source>
        <dbReference type="SAM" id="Phobius"/>
    </source>
</evidence>
<organism evidence="8 9">
    <name type="scientific">Flavobacterium hydatis</name>
    <name type="common">Cytophaga aquatilis</name>
    <dbReference type="NCBI Taxonomy" id="991"/>
    <lineage>
        <taxon>Bacteria</taxon>
        <taxon>Pseudomonadati</taxon>
        <taxon>Bacteroidota</taxon>
        <taxon>Flavobacteriia</taxon>
        <taxon>Flavobacteriales</taxon>
        <taxon>Flavobacteriaceae</taxon>
        <taxon>Flavobacterium</taxon>
    </lineage>
</organism>
<dbReference type="PANTHER" id="PTHR22926">
    <property type="entry name" value="PHOSPHO-N-ACETYLMURAMOYL-PENTAPEPTIDE-TRANSFERASE"/>
    <property type="match status" value="1"/>
</dbReference>
<evidence type="ECO:0000256" key="2">
    <source>
        <dbReference type="ARBA" id="ARBA00022475"/>
    </source>
</evidence>